<evidence type="ECO:0000256" key="1">
    <source>
        <dbReference type="ARBA" id="ARBA00022553"/>
    </source>
</evidence>
<feature type="domain" description="Response regulatory" evidence="3">
    <location>
        <begin position="14"/>
        <end position="128"/>
    </location>
</feature>
<dbReference type="RefSeq" id="WP_201686157.1">
    <property type="nucleotide sequence ID" value="NZ_JAEQNA010000011.1"/>
</dbReference>
<keyword evidence="1 2" id="KW-0597">Phosphoprotein</keyword>
<dbReference type="Gene3D" id="3.40.50.2300">
    <property type="match status" value="1"/>
</dbReference>
<comment type="caution">
    <text evidence="4">The sequence shown here is derived from an EMBL/GenBank/DDBJ whole genome shotgun (WGS) entry which is preliminary data.</text>
</comment>
<evidence type="ECO:0000313" key="4">
    <source>
        <dbReference type="EMBL" id="MBL0423015.1"/>
    </source>
</evidence>
<dbReference type="InterPro" id="IPR050595">
    <property type="entry name" value="Bact_response_regulator"/>
</dbReference>
<accession>A0A936ZXQ7</accession>
<dbReference type="CDD" id="cd17580">
    <property type="entry name" value="REC_2_DhkD-like"/>
    <property type="match status" value="1"/>
</dbReference>
<feature type="modified residue" description="4-aspartylphosphate" evidence="2">
    <location>
        <position position="63"/>
    </location>
</feature>
<dbReference type="SMART" id="SM00448">
    <property type="entry name" value="REC"/>
    <property type="match status" value="1"/>
</dbReference>
<name>A0A936ZXQ7_9BURK</name>
<organism evidence="4 5">
    <name type="scientific">Ramlibacter aurantiacus</name>
    <dbReference type="NCBI Taxonomy" id="2801330"/>
    <lineage>
        <taxon>Bacteria</taxon>
        <taxon>Pseudomonadati</taxon>
        <taxon>Pseudomonadota</taxon>
        <taxon>Betaproteobacteria</taxon>
        <taxon>Burkholderiales</taxon>
        <taxon>Comamonadaceae</taxon>
        <taxon>Ramlibacter</taxon>
    </lineage>
</organism>
<gene>
    <name evidence="4" type="ORF">JI739_21945</name>
</gene>
<dbReference type="PROSITE" id="PS50110">
    <property type="entry name" value="RESPONSE_REGULATORY"/>
    <property type="match status" value="1"/>
</dbReference>
<dbReference type="AlphaFoldDB" id="A0A936ZXQ7"/>
<evidence type="ECO:0000259" key="3">
    <source>
        <dbReference type="PROSITE" id="PS50110"/>
    </source>
</evidence>
<reference evidence="4" key="1">
    <citation type="submission" date="2021-01" db="EMBL/GenBank/DDBJ databases">
        <title>Ramlibacter sp. strain AW1 16S ribosomal RNA gene Genome sequencing and assembly.</title>
        <authorList>
            <person name="Kang M."/>
        </authorList>
    </citation>
    <scope>NUCLEOTIDE SEQUENCE</scope>
    <source>
        <strain evidence="4">AW1</strain>
    </source>
</reference>
<keyword evidence="5" id="KW-1185">Reference proteome</keyword>
<dbReference type="PANTHER" id="PTHR44591">
    <property type="entry name" value="STRESS RESPONSE REGULATOR PROTEIN 1"/>
    <property type="match status" value="1"/>
</dbReference>
<dbReference type="InterPro" id="IPR001789">
    <property type="entry name" value="Sig_transdc_resp-reg_receiver"/>
</dbReference>
<dbReference type="SUPFAM" id="SSF52172">
    <property type="entry name" value="CheY-like"/>
    <property type="match status" value="1"/>
</dbReference>
<evidence type="ECO:0000256" key="2">
    <source>
        <dbReference type="PROSITE-ProRule" id="PRU00169"/>
    </source>
</evidence>
<dbReference type="EMBL" id="JAEQNA010000011">
    <property type="protein sequence ID" value="MBL0423015.1"/>
    <property type="molecule type" value="Genomic_DNA"/>
</dbReference>
<dbReference type="GO" id="GO:0000160">
    <property type="term" value="P:phosphorelay signal transduction system"/>
    <property type="evidence" value="ECO:0007669"/>
    <property type="project" value="InterPro"/>
</dbReference>
<dbReference type="PANTHER" id="PTHR44591:SF3">
    <property type="entry name" value="RESPONSE REGULATORY DOMAIN-CONTAINING PROTEIN"/>
    <property type="match status" value="1"/>
</dbReference>
<sequence length="128" mass="14158">MTQSYTPAVQAALHVLVVDDNHDAADTLAEVLEIMGCRTATAYDGLEGFEKAEQLRPDAIVLDLGMPRLNGYEACERIRAQPWGRELRVVAVSGWGQQDDRRRSMQAGFDAHLVKPVAPEELLALLEK</sequence>
<proteinExistence type="predicted"/>
<dbReference type="InterPro" id="IPR011006">
    <property type="entry name" value="CheY-like_superfamily"/>
</dbReference>
<dbReference type="Proteomes" id="UP000613011">
    <property type="component" value="Unassembled WGS sequence"/>
</dbReference>
<protein>
    <submittedName>
        <fullName evidence="4">Response regulator</fullName>
    </submittedName>
</protein>
<dbReference type="Pfam" id="PF00072">
    <property type="entry name" value="Response_reg"/>
    <property type="match status" value="1"/>
</dbReference>
<evidence type="ECO:0000313" key="5">
    <source>
        <dbReference type="Proteomes" id="UP000613011"/>
    </source>
</evidence>